<keyword evidence="3" id="KW-0548">Nucleotidyltransferase</keyword>
<keyword evidence="6" id="KW-0067">ATP-binding</keyword>
<dbReference type="InterPro" id="IPR041633">
    <property type="entry name" value="Polbeta"/>
</dbReference>
<keyword evidence="10" id="KW-1185">Reference proteome</keyword>
<comment type="cofactor">
    <cofactor evidence="1">
        <name>Mg(2+)</name>
        <dbReference type="ChEBI" id="CHEBI:18420"/>
    </cofactor>
</comment>
<keyword evidence="7" id="KW-0460">Magnesium</keyword>
<evidence type="ECO:0000256" key="5">
    <source>
        <dbReference type="ARBA" id="ARBA00022741"/>
    </source>
</evidence>
<accession>A0ABW5TTT2</accession>
<evidence type="ECO:0000256" key="6">
    <source>
        <dbReference type="ARBA" id="ARBA00022840"/>
    </source>
</evidence>
<dbReference type="PANTHER" id="PTHR33571:SF12">
    <property type="entry name" value="BSL3053 PROTEIN"/>
    <property type="match status" value="1"/>
</dbReference>
<proteinExistence type="predicted"/>
<keyword evidence="4" id="KW-0479">Metal-binding</keyword>
<organism evidence="9 10">
    <name type="scientific">Pedobacter alpinus</name>
    <dbReference type="NCBI Taxonomy" id="1590643"/>
    <lineage>
        <taxon>Bacteria</taxon>
        <taxon>Pseudomonadati</taxon>
        <taxon>Bacteroidota</taxon>
        <taxon>Sphingobacteriia</taxon>
        <taxon>Sphingobacteriales</taxon>
        <taxon>Sphingobacteriaceae</taxon>
        <taxon>Pedobacter</taxon>
    </lineage>
</organism>
<evidence type="ECO:0000256" key="4">
    <source>
        <dbReference type="ARBA" id="ARBA00022723"/>
    </source>
</evidence>
<evidence type="ECO:0000256" key="7">
    <source>
        <dbReference type="ARBA" id="ARBA00022842"/>
    </source>
</evidence>
<dbReference type="InterPro" id="IPR043519">
    <property type="entry name" value="NT_sf"/>
</dbReference>
<evidence type="ECO:0000256" key="1">
    <source>
        <dbReference type="ARBA" id="ARBA00001946"/>
    </source>
</evidence>
<evidence type="ECO:0000256" key="3">
    <source>
        <dbReference type="ARBA" id="ARBA00022695"/>
    </source>
</evidence>
<keyword evidence="2" id="KW-0808">Transferase</keyword>
<gene>
    <name evidence="9" type="ORF">ACFSSE_13335</name>
</gene>
<feature type="domain" description="Polymerase beta nucleotidyltransferase" evidence="8">
    <location>
        <begin position="9"/>
        <end position="98"/>
    </location>
</feature>
<evidence type="ECO:0000259" key="8">
    <source>
        <dbReference type="Pfam" id="PF18765"/>
    </source>
</evidence>
<protein>
    <submittedName>
        <fullName evidence="9">Nucleotidyltransferase family protein</fullName>
    </submittedName>
</protein>
<evidence type="ECO:0000256" key="2">
    <source>
        <dbReference type="ARBA" id="ARBA00022679"/>
    </source>
</evidence>
<dbReference type="CDD" id="cd05403">
    <property type="entry name" value="NT_KNTase_like"/>
    <property type="match status" value="1"/>
</dbReference>
<dbReference type="EMBL" id="JBHULV010000046">
    <property type="protein sequence ID" value="MFD2732686.1"/>
    <property type="molecule type" value="Genomic_DNA"/>
</dbReference>
<keyword evidence="5" id="KW-0547">Nucleotide-binding</keyword>
<evidence type="ECO:0000313" key="10">
    <source>
        <dbReference type="Proteomes" id="UP001597546"/>
    </source>
</evidence>
<reference evidence="10" key="1">
    <citation type="journal article" date="2019" name="Int. J. Syst. Evol. Microbiol.">
        <title>The Global Catalogue of Microorganisms (GCM) 10K type strain sequencing project: providing services to taxonomists for standard genome sequencing and annotation.</title>
        <authorList>
            <consortium name="The Broad Institute Genomics Platform"/>
            <consortium name="The Broad Institute Genome Sequencing Center for Infectious Disease"/>
            <person name="Wu L."/>
            <person name="Ma J."/>
        </authorList>
    </citation>
    <scope>NUCLEOTIDE SEQUENCE [LARGE SCALE GENOMIC DNA]</scope>
    <source>
        <strain evidence="10">KCTC 42456</strain>
    </source>
</reference>
<sequence>MGIQQLKIKEIQNICKSNHVKSLFAFGSVLRKDFNEQSDIDLVVDFDETDPFKYADLYSSLKKSLENLLKRQIDLIEERGVKNRFFRQELDATKVKIYGH</sequence>
<dbReference type="RefSeq" id="WP_379040374.1">
    <property type="nucleotide sequence ID" value="NZ_JBHSKW010000003.1"/>
</dbReference>
<dbReference type="Proteomes" id="UP001597546">
    <property type="component" value="Unassembled WGS sequence"/>
</dbReference>
<name>A0ABW5TTT2_9SPHI</name>
<dbReference type="Gene3D" id="3.30.460.10">
    <property type="entry name" value="Beta Polymerase, domain 2"/>
    <property type="match status" value="1"/>
</dbReference>
<evidence type="ECO:0000313" key="9">
    <source>
        <dbReference type="EMBL" id="MFD2732686.1"/>
    </source>
</evidence>
<dbReference type="InterPro" id="IPR052038">
    <property type="entry name" value="Type-VII_TA_antitoxin"/>
</dbReference>
<dbReference type="Pfam" id="PF18765">
    <property type="entry name" value="Polbeta"/>
    <property type="match status" value="1"/>
</dbReference>
<comment type="caution">
    <text evidence="9">The sequence shown here is derived from an EMBL/GenBank/DDBJ whole genome shotgun (WGS) entry which is preliminary data.</text>
</comment>
<dbReference type="PANTHER" id="PTHR33571">
    <property type="entry name" value="SSL8005 PROTEIN"/>
    <property type="match status" value="1"/>
</dbReference>
<dbReference type="SUPFAM" id="SSF81301">
    <property type="entry name" value="Nucleotidyltransferase"/>
    <property type="match status" value="1"/>
</dbReference>